<dbReference type="AlphaFoldDB" id="A0A2K3P2D0"/>
<dbReference type="STRING" id="57577.A0A2K3P2D0"/>
<dbReference type="EMBL" id="ASHM01003149">
    <property type="protein sequence ID" value="PNY09441.1"/>
    <property type="molecule type" value="Genomic_DNA"/>
</dbReference>
<accession>A0A2K3P2D0</accession>
<dbReference type="PANTHER" id="PTHR33917:SF2">
    <property type="entry name" value="PROTEIN EXECUTER 2, CHLOROPLASTIC"/>
    <property type="match status" value="1"/>
</dbReference>
<dbReference type="GO" id="GO:0010343">
    <property type="term" value="P:singlet oxygen-mediated programmed cell death"/>
    <property type="evidence" value="ECO:0007669"/>
    <property type="project" value="InterPro"/>
</dbReference>
<protein>
    <submittedName>
        <fullName evidence="1">Protein EXECUTER</fullName>
    </submittedName>
</protein>
<sequence>MATTTNESKGWERINKGNLCDDSDPFDGLYVCSFDAYGSELVQLKRKFGRWDDVDNANNPSDTELFEYVEGVKLTGDFIVPAGEVAFRAKIGKAGPNISFLKMLGVVDSCINLSLLLVVGGTQKVYVL</sequence>
<organism evidence="1 2">
    <name type="scientific">Trifolium pratense</name>
    <name type="common">Red clover</name>
    <dbReference type="NCBI Taxonomy" id="57577"/>
    <lineage>
        <taxon>Eukaryota</taxon>
        <taxon>Viridiplantae</taxon>
        <taxon>Streptophyta</taxon>
        <taxon>Embryophyta</taxon>
        <taxon>Tracheophyta</taxon>
        <taxon>Spermatophyta</taxon>
        <taxon>Magnoliopsida</taxon>
        <taxon>eudicotyledons</taxon>
        <taxon>Gunneridae</taxon>
        <taxon>Pentapetalae</taxon>
        <taxon>rosids</taxon>
        <taxon>fabids</taxon>
        <taxon>Fabales</taxon>
        <taxon>Fabaceae</taxon>
        <taxon>Papilionoideae</taxon>
        <taxon>50 kb inversion clade</taxon>
        <taxon>NPAAA clade</taxon>
        <taxon>Hologalegina</taxon>
        <taxon>IRL clade</taxon>
        <taxon>Trifolieae</taxon>
        <taxon>Trifolium</taxon>
    </lineage>
</organism>
<dbReference type="Proteomes" id="UP000236291">
    <property type="component" value="Unassembled WGS sequence"/>
</dbReference>
<name>A0A2K3P2D0_TRIPR</name>
<proteinExistence type="predicted"/>
<evidence type="ECO:0000313" key="1">
    <source>
        <dbReference type="EMBL" id="PNY09441.1"/>
    </source>
</evidence>
<dbReference type="PANTHER" id="PTHR33917">
    <property type="entry name" value="PROTEIN EXECUTER 1, CHLOROPLASTIC"/>
    <property type="match status" value="1"/>
</dbReference>
<evidence type="ECO:0000313" key="2">
    <source>
        <dbReference type="Proteomes" id="UP000236291"/>
    </source>
</evidence>
<reference evidence="1 2" key="1">
    <citation type="journal article" date="2014" name="Am. J. Bot.">
        <title>Genome assembly and annotation for red clover (Trifolium pratense; Fabaceae).</title>
        <authorList>
            <person name="Istvanek J."/>
            <person name="Jaros M."/>
            <person name="Krenek A."/>
            <person name="Repkova J."/>
        </authorList>
    </citation>
    <scope>NUCLEOTIDE SEQUENCE [LARGE SCALE GENOMIC DNA]</scope>
    <source>
        <strain evidence="2">cv. Tatra</strain>
        <tissue evidence="1">Young leaves</tissue>
    </source>
</reference>
<dbReference type="Pfam" id="PF12014">
    <property type="entry name" value="Cyclin_D1_bind"/>
    <property type="match status" value="1"/>
</dbReference>
<dbReference type="InterPro" id="IPR044680">
    <property type="entry name" value="EX1/2"/>
</dbReference>
<reference evidence="1 2" key="2">
    <citation type="journal article" date="2017" name="Front. Plant Sci.">
        <title>Gene Classification and Mining of Molecular Markers Useful in Red Clover (Trifolium pratense) Breeding.</title>
        <authorList>
            <person name="Istvanek J."/>
            <person name="Dluhosova J."/>
            <person name="Dluhos P."/>
            <person name="Patkova L."/>
            <person name="Nedelnik J."/>
            <person name="Repkova J."/>
        </authorList>
    </citation>
    <scope>NUCLEOTIDE SEQUENCE [LARGE SCALE GENOMIC DNA]</scope>
    <source>
        <strain evidence="2">cv. Tatra</strain>
        <tissue evidence="1">Young leaves</tissue>
    </source>
</reference>
<dbReference type="GO" id="GO:0042651">
    <property type="term" value="C:thylakoid membrane"/>
    <property type="evidence" value="ECO:0007669"/>
    <property type="project" value="TreeGrafter"/>
</dbReference>
<gene>
    <name evidence="1" type="ORF">L195_g005993</name>
</gene>
<comment type="caution">
    <text evidence="1">The sequence shown here is derived from an EMBL/GenBank/DDBJ whole genome shotgun (WGS) entry which is preliminary data.</text>
</comment>